<dbReference type="Gramene" id="TraesLDM2A03G00796820.1">
    <property type="protein sequence ID" value="TraesLDM2A03G00796820.1"/>
    <property type="gene ID" value="TraesLDM2A03G00796820"/>
</dbReference>
<dbReference type="Gramene" id="TraesSYM2A03G00802910.1">
    <property type="protein sequence ID" value="TraesSYM2A03G00802910.1"/>
    <property type="gene ID" value="TraesSYM2A03G00802910"/>
</dbReference>
<dbReference type="Gramene" id="TraesCLE_scaffold_032772_01G000200.1">
    <property type="protein sequence ID" value="TraesCLE_scaffold_032772_01G000200.1"/>
    <property type="gene ID" value="TraesCLE_scaffold_032772_01G000200"/>
</dbReference>
<dbReference type="EnsemblPlants" id="TraesCS2A02G519000.1">
    <property type="protein sequence ID" value="TraesCS2A02G519000.1"/>
    <property type="gene ID" value="TraesCS2A02G519000"/>
</dbReference>
<proteinExistence type="predicted"/>
<evidence type="ECO:0000313" key="2">
    <source>
        <dbReference type="EnsemblPlants" id="TraesCS2A02G519000.1"/>
    </source>
</evidence>
<protein>
    <recommendedName>
        <fullName evidence="4">Prolamin-like domain-containing protein</fullName>
    </recommendedName>
</protein>
<evidence type="ECO:0000313" key="3">
    <source>
        <dbReference type="Proteomes" id="UP000019116"/>
    </source>
</evidence>
<sequence>MAVAMLPRLVAVAALVALICAVAVGQVPAPAVGGAPVCDLVDQDVVNACFKSFGEGMKNAIADRRFSGGKVIKVGVDCCIAFGGHSCLCKMKMAWKAQGKSAQNNVQCVREKACSDDLIAHEHTGVAHPDPALD</sequence>
<accession>A0A3B6B6D7</accession>
<dbReference type="Gramene" id="TraesCAD_scaffold_000513_01G000700.1">
    <property type="protein sequence ID" value="TraesCAD_scaffold_000513_01G000700.1"/>
    <property type="gene ID" value="TraesCAD_scaffold_000513_01G000700"/>
</dbReference>
<keyword evidence="1" id="KW-0732">Signal</keyword>
<dbReference type="AlphaFoldDB" id="A0A3B6B6D7"/>
<evidence type="ECO:0008006" key="4">
    <source>
        <dbReference type="Google" id="ProtNLM"/>
    </source>
</evidence>
<reference evidence="2" key="1">
    <citation type="submission" date="2018-08" db="EMBL/GenBank/DDBJ databases">
        <authorList>
            <person name="Rossello M."/>
        </authorList>
    </citation>
    <scope>NUCLEOTIDE SEQUENCE [LARGE SCALE GENOMIC DNA]</scope>
    <source>
        <strain evidence="2">cv. Chinese Spring</strain>
    </source>
</reference>
<dbReference type="Gramene" id="TraesROB_scaffold_008664_01G000500.1">
    <property type="protein sequence ID" value="TraesROB_scaffold_008664_01G000500.1"/>
    <property type="gene ID" value="TraesROB_scaffold_008664_01G000500"/>
</dbReference>
<feature type="chain" id="PRO_5043171614" description="Prolamin-like domain-containing protein" evidence="1">
    <location>
        <begin position="26"/>
        <end position="134"/>
    </location>
</feature>
<evidence type="ECO:0000256" key="1">
    <source>
        <dbReference type="SAM" id="SignalP"/>
    </source>
</evidence>
<name>A0A3B6B6D7_WHEAT</name>
<dbReference type="Gramene" id="TraesCS2A02G519000.1">
    <property type="protein sequence ID" value="TraesCS2A02G519000.1"/>
    <property type="gene ID" value="TraesCS2A02G519000"/>
</dbReference>
<dbReference type="Gramene" id="TraesLAC2A03G00798490.1">
    <property type="protein sequence ID" value="TraesLAC2A03G00798490.1"/>
    <property type="gene ID" value="TraesLAC2A03G00798490"/>
</dbReference>
<reference evidence="2" key="2">
    <citation type="submission" date="2018-10" db="UniProtKB">
        <authorList>
            <consortium name="EnsemblPlants"/>
        </authorList>
    </citation>
    <scope>IDENTIFICATION</scope>
</reference>
<dbReference type="Proteomes" id="UP000019116">
    <property type="component" value="Chromosome 2A"/>
</dbReference>
<dbReference type="Gramene" id="TraesSTA2A03G00793140.1">
    <property type="protein sequence ID" value="TraesSTA2A03G00793140.1"/>
    <property type="gene ID" value="TraesSTA2A03G00793140"/>
</dbReference>
<dbReference type="Gramene" id="TraesWEE_scaffold_025756_01G000200.1">
    <property type="protein sequence ID" value="TraesWEE_scaffold_025756_01G000200.1"/>
    <property type="gene ID" value="TraesWEE_scaffold_025756_01G000200"/>
</dbReference>
<organism evidence="2">
    <name type="scientific">Triticum aestivum</name>
    <name type="common">Wheat</name>
    <dbReference type="NCBI Taxonomy" id="4565"/>
    <lineage>
        <taxon>Eukaryota</taxon>
        <taxon>Viridiplantae</taxon>
        <taxon>Streptophyta</taxon>
        <taxon>Embryophyta</taxon>
        <taxon>Tracheophyta</taxon>
        <taxon>Spermatophyta</taxon>
        <taxon>Magnoliopsida</taxon>
        <taxon>Liliopsida</taxon>
        <taxon>Poales</taxon>
        <taxon>Poaceae</taxon>
        <taxon>BOP clade</taxon>
        <taxon>Pooideae</taxon>
        <taxon>Triticodae</taxon>
        <taxon>Triticeae</taxon>
        <taxon>Triticinae</taxon>
        <taxon>Triticum</taxon>
    </lineage>
</organism>
<dbReference type="OrthoDB" id="10341778at2759"/>
<keyword evidence="3" id="KW-1185">Reference proteome</keyword>
<dbReference type="Gramene" id="TraesARI2A03G00803190.1">
    <property type="protein sequence ID" value="TraesARI2A03G00803190.1"/>
    <property type="gene ID" value="TraesARI2A03G00803190"/>
</dbReference>
<dbReference type="Gramene" id="TraesPARA_EIv1.0_0345970.1">
    <property type="protein sequence ID" value="TraesPARA_EIv1.0_0345970.1.CDS"/>
    <property type="gene ID" value="TraesPARA_EIv1.0_0345970"/>
</dbReference>
<feature type="signal peptide" evidence="1">
    <location>
        <begin position="1"/>
        <end position="25"/>
    </location>
</feature>
<dbReference type="Gramene" id="TraesCS2A03G1205300.1">
    <property type="protein sequence ID" value="TraesCS2A03G1205300.1.CDS"/>
    <property type="gene ID" value="TraesCS2A03G1205300"/>
</dbReference>